<dbReference type="Proteomes" id="UP001428817">
    <property type="component" value="Unassembled WGS sequence"/>
</dbReference>
<dbReference type="SFLD" id="SFLDS00029">
    <property type="entry name" value="Radical_SAM"/>
    <property type="match status" value="1"/>
</dbReference>
<dbReference type="InterPro" id="IPR050377">
    <property type="entry name" value="Radical_SAM_PqqE_MftC-like"/>
</dbReference>
<dbReference type="InterPro" id="IPR013785">
    <property type="entry name" value="Aldolase_TIM"/>
</dbReference>
<dbReference type="SFLD" id="SFLDG01067">
    <property type="entry name" value="SPASM/twitch_domain_containing"/>
    <property type="match status" value="1"/>
</dbReference>
<feature type="domain" description="Radical SAM core" evidence="5">
    <location>
        <begin position="15"/>
        <end position="219"/>
    </location>
</feature>
<dbReference type="PANTHER" id="PTHR11228:SF22">
    <property type="entry name" value="PEPTIDE BIOSYNTHESIS PROTEIN YYDG-RELATED"/>
    <property type="match status" value="1"/>
</dbReference>
<reference evidence="7" key="1">
    <citation type="journal article" date="2019" name="Int. J. Syst. Evol. Microbiol.">
        <title>The Global Catalogue of Microorganisms (GCM) 10K type strain sequencing project: providing services to taxonomists for standard genome sequencing and annotation.</title>
        <authorList>
            <consortium name="The Broad Institute Genomics Platform"/>
            <consortium name="The Broad Institute Genome Sequencing Center for Infectious Disease"/>
            <person name="Wu L."/>
            <person name="Ma J."/>
        </authorList>
    </citation>
    <scope>NUCLEOTIDE SEQUENCE [LARGE SCALE GENOMIC DNA]</scope>
    <source>
        <strain evidence="7">JCM 18303</strain>
    </source>
</reference>
<dbReference type="SUPFAM" id="SSF102114">
    <property type="entry name" value="Radical SAM enzymes"/>
    <property type="match status" value="1"/>
</dbReference>
<sequence>MSVPSGAIANAVAEGALPGRVWMYANYHCNIECAYCLTESGPRAARRELSTSAMLEVADQAAQLGFTDLGVTGGEIFLRREMPGLLVEMSQRLPVVALTNATLFGRRLLGEVEALAGQPVALQISLDRPDPHANDAMRAPENFAKVIAAIPALVERGVRVRIATTVESIADTELDRLCALHRRLGVPDEDHIIRPVVARGRAIDHHLGVIAAQSDLPAELTITVDGAFWSPFGPTVHQGLLDTDLLITRTTRPLSLPAQTLLRLVRGRPTGDDSTLNIR</sequence>
<accession>A0ABP9PT57</accession>
<evidence type="ECO:0000259" key="5">
    <source>
        <dbReference type="PROSITE" id="PS51918"/>
    </source>
</evidence>
<name>A0ABP9PT57_9PSEU</name>
<keyword evidence="2" id="KW-0479">Metal-binding</keyword>
<dbReference type="Pfam" id="PF04055">
    <property type="entry name" value="Radical_SAM"/>
    <property type="match status" value="1"/>
</dbReference>
<evidence type="ECO:0000256" key="2">
    <source>
        <dbReference type="ARBA" id="ARBA00022723"/>
    </source>
</evidence>
<keyword evidence="3" id="KW-0408">Iron</keyword>
<evidence type="ECO:0000313" key="7">
    <source>
        <dbReference type="Proteomes" id="UP001428817"/>
    </source>
</evidence>
<dbReference type="Gene3D" id="3.20.20.70">
    <property type="entry name" value="Aldolase class I"/>
    <property type="match status" value="1"/>
</dbReference>
<evidence type="ECO:0000256" key="1">
    <source>
        <dbReference type="ARBA" id="ARBA00022691"/>
    </source>
</evidence>
<proteinExistence type="predicted"/>
<keyword evidence="4" id="KW-0411">Iron-sulfur</keyword>
<dbReference type="PROSITE" id="PS51918">
    <property type="entry name" value="RADICAL_SAM"/>
    <property type="match status" value="1"/>
</dbReference>
<evidence type="ECO:0000256" key="4">
    <source>
        <dbReference type="ARBA" id="ARBA00023014"/>
    </source>
</evidence>
<dbReference type="InterPro" id="IPR007197">
    <property type="entry name" value="rSAM"/>
</dbReference>
<comment type="caution">
    <text evidence="6">The sequence shown here is derived from an EMBL/GenBank/DDBJ whole genome shotgun (WGS) entry which is preliminary data.</text>
</comment>
<dbReference type="EMBL" id="BAABJP010000005">
    <property type="protein sequence ID" value="GAA5149820.1"/>
    <property type="molecule type" value="Genomic_DNA"/>
</dbReference>
<keyword evidence="1" id="KW-0949">S-adenosyl-L-methionine</keyword>
<organism evidence="6 7">
    <name type="scientific">Pseudonocardia eucalypti</name>
    <dbReference type="NCBI Taxonomy" id="648755"/>
    <lineage>
        <taxon>Bacteria</taxon>
        <taxon>Bacillati</taxon>
        <taxon>Actinomycetota</taxon>
        <taxon>Actinomycetes</taxon>
        <taxon>Pseudonocardiales</taxon>
        <taxon>Pseudonocardiaceae</taxon>
        <taxon>Pseudonocardia</taxon>
    </lineage>
</organism>
<dbReference type="PANTHER" id="PTHR11228">
    <property type="entry name" value="RADICAL SAM DOMAIN PROTEIN"/>
    <property type="match status" value="1"/>
</dbReference>
<dbReference type="InterPro" id="IPR058240">
    <property type="entry name" value="rSAM_sf"/>
</dbReference>
<evidence type="ECO:0000256" key="3">
    <source>
        <dbReference type="ARBA" id="ARBA00023004"/>
    </source>
</evidence>
<keyword evidence="7" id="KW-1185">Reference proteome</keyword>
<evidence type="ECO:0000313" key="6">
    <source>
        <dbReference type="EMBL" id="GAA5149820.1"/>
    </source>
</evidence>
<protein>
    <recommendedName>
        <fullName evidence="5">Radical SAM core domain-containing protein</fullName>
    </recommendedName>
</protein>
<gene>
    <name evidence="6" type="ORF">GCM10023321_14240</name>
</gene>